<dbReference type="PANTHER" id="PTHR34990">
    <property type="entry name" value="UDP-2,3-DIACYLGLUCOSAMINE HYDROLASE-RELATED"/>
    <property type="match status" value="1"/>
</dbReference>
<keyword evidence="1" id="KW-1003">Cell membrane</keyword>
<evidence type="ECO:0000256" key="5">
    <source>
        <dbReference type="ARBA" id="ARBA00023211"/>
    </source>
</evidence>
<evidence type="ECO:0000256" key="1">
    <source>
        <dbReference type="ARBA" id="ARBA00022475"/>
    </source>
</evidence>
<dbReference type="Proteomes" id="UP000320496">
    <property type="component" value="Chromosome"/>
</dbReference>
<accession>A0A517ZDY7</accession>
<evidence type="ECO:0000256" key="6">
    <source>
        <dbReference type="SAM" id="MobiDB-lite"/>
    </source>
</evidence>
<dbReference type="KEGG" id="mri:Mal4_50270"/>
<dbReference type="InterPro" id="IPR004843">
    <property type="entry name" value="Calcineurin-like_PHP"/>
</dbReference>
<dbReference type="InterPro" id="IPR029052">
    <property type="entry name" value="Metallo-depent_PP-like"/>
</dbReference>
<dbReference type="SUPFAM" id="SSF56300">
    <property type="entry name" value="Metallo-dependent phosphatases"/>
    <property type="match status" value="1"/>
</dbReference>
<name>A0A517ZDY7_9PLAN</name>
<dbReference type="EMBL" id="CP036275">
    <property type="protein sequence ID" value="QDU40669.1"/>
    <property type="molecule type" value="Genomic_DNA"/>
</dbReference>
<evidence type="ECO:0000313" key="8">
    <source>
        <dbReference type="EMBL" id="QDU40669.1"/>
    </source>
</evidence>
<dbReference type="GO" id="GO:0008758">
    <property type="term" value="F:UDP-2,3-diacylglucosamine hydrolase activity"/>
    <property type="evidence" value="ECO:0007669"/>
    <property type="project" value="TreeGrafter"/>
</dbReference>
<dbReference type="PANTHER" id="PTHR34990:SF2">
    <property type="entry name" value="BLL8164 PROTEIN"/>
    <property type="match status" value="1"/>
</dbReference>
<keyword evidence="4" id="KW-0472">Membrane</keyword>
<keyword evidence="8" id="KW-0378">Hydrolase</keyword>
<dbReference type="InterPro" id="IPR043461">
    <property type="entry name" value="LpxH-like"/>
</dbReference>
<evidence type="ECO:0000313" key="9">
    <source>
        <dbReference type="Proteomes" id="UP000320496"/>
    </source>
</evidence>
<evidence type="ECO:0000256" key="4">
    <source>
        <dbReference type="ARBA" id="ARBA00023136"/>
    </source>
</evidence>
<dbReference type="Gene3D" id="3.60.21.10">
    <property type="match status" value="1"/>
</dbReference>
<feature type="region of interest" description="Disordered" evidence="6">
    <location>
        <begin position="261"/>
        <end position="287"/>
    </location>
</feature>
<keyword evidence="9" id="KW-1185">Reference proteome</keyword>
<feature type="domain" description="Calcineurin-like phosphoesterase" evidence="7">
    <location>
        <begin position="13"/>
        <end position="218"/>
    </location>
</feature>
<keyword evidence="2" id="KW-0997">Cell inner membrane</keyword>
<keyword evidence="5" id="KW-0464">Manganese</keyword>
<sequence length="287" mass="32838">MRANQGRLQGRVRTLFVSDVHLGSPFTQCEPFLEFLRGIEAERMYIVGDFLDGWKLQGGWRWQPTYTAILRRLAEMADAGTELFYLSGNHDEFLRNDHLFSEIVRRFDFVTMGEEFVHHTADGRRFLVTHGDRFDYVETSAKWLSKGSGIFYDALLSSSWYLSRLLGRRNLSPYRFCGMTKDRIKRMIRFIQRFEGCLLQHARSRECDGVICGHVHTPSIVHRDGMTYCNTGDWVENCTALVEDDDGTLSLTCFYETGRQSPAPEHVAPPAHESASRHAAAARGTLA</sequence>
<proteinExistence type="predicted"/>
<evidence type="ECO:0000256" key="2">
    <source>
        <dbReference type="ARBA" id="ARBA00022519"/>
    </source>
</evidence>
<reference evidence="8 9" key="1">
    <citation type="submission" date="2019-02" db="EMBL/GenBank/DDBJ databases">
        <title>Deep-cultivation of Planctomycetes and their phenomic and genomic characterization uncovers novel biology.</title>
        <authorList>
            <person name="Wiegand S."/>
            <person name="Jogler M."/>
            <person name="Boedeker C."/>
            <person name="Pinto D."/>
            <person name="Vollmers J."/>
            <person name="Rivas-Marin E."/>
            <person name="Kohn T."/>
            <person name="Peeters S.H."/>
            <person name="Heuer A."/>
            <person name="Rast P."/>
            <person name="Oberbeckmann S."/>
            <person name="Bunk B."/>
            <person name="Jeske O."/>
            <person name="Meyerdierks A."/>
            <person name="Storesund J.E."/>
            <person name="Kallscheuer N."/>
            <person name="Luecker S."/>
            <person name="Lage O.M."/>
            <person name="Pohl T."/>
            <person name="Merkel B.J."/>
            <person name="Hornburger P."/>
            <person name="Mueller R.-W."/>
            <person name="Bruemmer F."/>
            <person name="Labrenz M."/>
            <person name="Spormann A.M."/>
            <person name="Op den Camp H."/>
            <person name="Overmann J."/>
            <person name="Amann R."/>
            <person name="Jetten M.S.M."/>
            <person name="Mascher T."/>
            <person name="Medema M.H."/>
            <person name="Devos D.P."/>
            <person name="Kaster A.-K."/>
            <person name="Ovreas L."/>
            <person name="Rohde M."/>
            <person name="Galperin M.Y."/>
            <person name="Jogler C."/>
        </authorList>
    </citation>
    <scope>NUCLEOTIDE SEQUENCE [LARGE SCALE GENOMIC DNA]</scope>
    <source>
        <strain evidence="8 9">Mal4</strain>
    </source>
</reference>
<dbReference type="GO" id="GO:0009245">
    <property type="term" value="P:lipid A biosynthetic process"/>
    <property type="evidence" value="ECO:0007669"/>
    <property type="project" value="TreeGrafter"/>
</dbReference>
<dbReference type="RefSeq" id="WP_145371940.1">
    <property type="nucleotide sequence ID" value="NZ_CP036275.1"/>
</dbReference>
<dbReference type="GO" id="GO:0046872">
    <property type="term" value="F:metal ion binding"/>
    <property type="evidence" value="ECO:0007669"/>
    <property type="project" value="UniProtKB-KW"/>
</dbReference>
<gene>
    <name evidence="8" type="ORF">Mal4_50270</name>
</gene>
<keyword evidence="3" id="KW-0479">Metal-binding</keyword>
<protein>
    <submittedName>
        <fullName evidence="8">UDP-2,3-diacylglucosamine hydrolase</fullName>
    </submittedName>
</protein>
<dbReference type="Pfam" id="PF00149">
    <property type="entry name" value="Metallophos"/>
    <property type="match status" value="1"/>
</dbReference>
<dbReference type="AlphaFoldDB" id="A0A517ZDY7"/>
<dbReference type="OrthoDB" id="9802481at2"/>
<evidence type="ECO:0000259" key="7">
    <source>
        <dbReference type="Pfam" id="PF00149"/>
    </source>
</evidence>
<dbReference type="GO" id="GO:0016020">
    <property type="term" value="C:membrane"/>
    <property type="evidence" value="ECO:0007669"/>
    <property type="project" value="GOC"/>
</dbReference>
<organism evidence="8 9">
    <name type="scientific">Maioricimonas rarisocia</name>
    <dbReference type="NCBI Taxonomy" id="2528026"/>
    <lineage>
        <taxon>Bacteria</taxon>
        <taxon>Pseudomonadati</taxon>
        <taxon>Planctomycetota</taxon>
        <taxon>Planctomycetia</taxon>
        <taxon>Planctomycetales</taxon>
        <taxon>Planctomycetaceae</taxon>
        <taxon>Maioricimonas</taxon>
    </lineage>
</organism>
<dbReference type="CDD" id="cd07398">
    <property type="entry name" value="MPP_YbbF-LpxH"/>
    <property type="match status" value="1"/>
</dbReference>
<evidence type="ECO:0000256" key="3">
    <source>
        <dbReference type="ARBA" id="ARBA00022723"/>
    </source>
</evidence>